<evidence type="ECO:0000313" key="1">
    <source>
        <dbReference type="EMBL" id="GBN29805.1"/>
    </source>
</evidence>
<organism evidence="1 2">
    <name type="scientific">Araneus ventricosus</name>
    <name type="common">Orbweaver spider</name>
    <name type="synonym">Epeira ventricosa</name>
    <dbReference type="NCBI Taxonomy" id="182803"/>
    <lineage>
        <taxon>Eukaryota</taxon>
        <taxon>Metazoa</taxon>
        <taxon>Ecdysozoa</taxon>
        <taxon>Arthropoda</taxon>
        <taxon>Chelicerata</taxon>
        <taxon>Arachnida</taxon>
        <taxon>Araneae</taxon>
        <taxon>Araneomorphae</taxon>
        <taxon>Entelegynae</taxon>
        <taxon>Araneoidea</taxon>
        <taxon>Araneidae</taxon>
        <taxon>Araneus</taxon>
    </lineage>
</organism>
<gene>
    <name evidence="1" type="ORF">AVEN_33461_1</name>
</gene>
<comment type="caution">
    <text evidence="1">The sequence shown here is derived from an EMBL/GenBank/DDBJ whole genome shotgun (WGS) entry which is preliminary data.</text>
</comment>
<dbReference type="EMBL" id="BGPR01205808">
    <property type="protein sequence ID" value="GBN29805.1"/>
    <property type="molecule type" value="Genomic_DNA"/>
</dbReference>
<keyword evidence="2" id="KW-1185">Reference proteome</keyword>
<evidence type="ECO:0000313" key="2">
    <source>
        <dbReference type="Proteomes" id="UP000499080"/>
    </source>
</evidence>
<name>A0A4Y2MRP3_ARAVE</name>
<proteinExistence type="predicted"/>
<sequence length="146" mass="16442">MFNSSIRKVSCCSTIQTASLLQNKICISSTMFKFGQSFGQFTRNLDHCLHFVTKCSTVSISSPQRHVATCSTPRFEKLVSAQPFRQHHSYRIKSASAQQCLNLGNLLASSPEILTIVCISWLNAPLFLFLHHNDRLQHVQLLDSKS</sequence>
<protein>
    <submittedName>
        <fullName evidence="1">Uncharacterized protein</fullName>
    </submittedName>
</protein>
<accession>A0A4Y2MRP3</accession>
<dbReference type="Proteomes" id="UP000499080">
    <property type="component" value="Unassembled WGS sequence"/>
</dbReference>
<reference evidence="1 2" key="1">
    <citation type="journal article" date="2019" name="Sci. Rep.">
        <title>Orb-weaving spider Araneus ventricosus genome elucidates the spidroin gene catalogue.</title>
        <authorList>
            <person name="Kono N."/>
            <person name="Nakamura H."/>
            <person name="Ohtoshi R."/>
            <person name="Moran D.A.P."/>
            <person name="Shinohara A."/>
            <person name="Yoshida Y."/>
            <person name="Fujiwara M."/>
            <person name="Mori M."/>
            <person name="Tomita M."/>
            <person name="Arakawa K."/>
        </authorList>
    </citation>
    <scope>NUCLEOTIDE SEQUENCE [LARGE SCALE GENOMIC DNA]</scope>
</reference>
<dbReference type="AlphaFoldDB" id="A0A4Y2MRP3"/>